<dbReference type="InterPro" id="IPR025668">
    <property type="entry name" value="Tnp_DDE_dom"/>
</dbReference>
<dbReference type="EMBL" id="QGTL01000011">
    <property type="protein sequence ID" value="PWV71057.1"/>
    <property type="molecule type" value="Genomic_DNA"/>
</dbReference>
<dbReference type="PANTHER" id="PTHR30007">
    <property type="entry name" value="PHP DOMAIN PROTEIN"/>
    <property type="match status" value="1"/>
</dbReference>
<evidence type="ECO:0000259" key="1">
    <source>
        <dbReference type="Pfam" id="PF13586"/>
    </source>
</evidence>
<proteinExistence type="predicted"/>
<accession>A0A317N8P8</accession>
<organism evidence="2 3">
    <name type="scientific">Nocardia neocaledoniensis</name>
    <dbReference type="NCBI Taxonomy" id="236511"/>
    <lineage>
        <taxon>Bacteria</taxon>
        <taxon>Bacillati</taxon>
        <taxon>Actinomycetota</taxon>
        <taxon>Actinomycetes</taxon>
        <taxon>Mycobacteriales</taxon>
        <taxon>Nocardiaceae</taxon>
        <taxon>Nocardia</taxon>
    </lineage>
</organism>
<evidence type="ECO:0000313" key="3">
    <source>
        <dbReference type="Proteomes" id="UP000246410"/>
    </source>
</evidence>
<evidence type="ECO:0000313" key="2">
    <source>
        <dbReference type="EMBL" id="PWV71057.1"/>
    </source>
</evidence>
<name>A0A317N8P8_9NOCA</name>
<dbReference type="Proteomes" id="UP000246410">
    <property type="component" value="Unassembled WGS sequence"/>
</dbReference>
<sequence length="90" mass="10527">MHADKAYDIAELRRWGADRGIGVRIARRSIERSDRLGRHRWVVERSFSWLTGYHRLNLRYDRKAEHSLGFLTLAPTLACFKMLAKARTAT</sequence>
<gene>
    <name evidence="2" type="ORF">DFR69_11146</name>
</gene>
<protein>
    <submittedName>
        <fullName evidence="2">DDE family transposase</fullName>
    </submittedName>
</protein>
<comment type="caution">
    <text evidence="2">The sequence shown here is derived from an EMBL/GenBank/DDBJ whole genome shotgun (WGS) entry which is preliminary data.</text>
</comment>
<feature type="domain" description="Transposase DDE" evidence="1">
    <location>
        <begin position="1"/>
        <end position="77"/>
    </location>
</feature>
<dbReference type="AlphaFoldDB" id="A0A317N8P8"/>
<keyword evidence="3" id="KW-1185">Reference proteome</keyword>
<dbReference type="Pfam" id="PF13586">
    <property type="entry name" value="DDE_Tnp_1_2"/>
    <property type="match status" value="1"/>
</dbReference>
<reference evidence="2 3" key="1">
    <citation type="submission" date="2018-05" db="EMBL/GenBank/DDBJ databases">
        <title>Genomic Encyclopedia of Type Strains, Phase IV (KMG-IV): sequencing the most valuable type-strain genomes for metagenomic binning, comparative biology and taxonomic classification.</title>
        <authorList>
            <person name="Goeker M."/>
        </authorList>
    </citation>
    <scope>NUCLEOTIDE SEQUENCE [LARGE SCALE GENOMIC DNA]</scope>
    <source>
        <strain evidence="2 3">DSM 44717</strain>
    </source>
</reference>